<dbReference type="Proteomes" id="UP000005408">
    <property type="component" value="Unassembled WGS sequence"/>
</dbReference>
<dbReference type="SUPFAM" id="SSF57184">
    <property type="entry name" value="Growth factor receptor domain"/>
    <property type="match status" value="1"/>
</dbReference>
<feature type="chain" id="PRO_5036471865" evidence="1">
    <location>
        <begin position="18"/>
        <end position="274"/>
    </location>
</feature>
<dbReference type="InterPro" id="IPR009030">
    <property type="entry name" value="Growth_fac_rcpt_cys_sf"/>
</dbReference>
<evidence type="ECO:0000256" key="1">
    <source>
        <dbReference type="SAM" id="SignalP"/>
    </source>
</evidence>
<keyword evidence="3" id="KW-1185">Reference proteome</keyword>
<reference evidence="2" key="1">
    <citation type="submission" date="2022-08" db="UniProtKB">
        <authorList>
            <consortium name="EnsemblMetazoa"/>
        </authorList>
    </citation>
    <scope>IDENTIFICATION</scope>
    <source>
        <strain evidence="2">05x7-T-G4-1.051#20</strain>
    </source>
</reference>
<dbReference type="EnsemblMetazoa" id="G21114.2">
    <property type="protein sequence ID" value="G21114.2:cds"/>
    <property type="gene ID" value="G21114"/>
</dbReference>
<name>A0A8W8JUL7_MAGGI</name>
<sequence>MKKFVWLIGLLLDLCDAANFGCCGIKEGVCIKCCQSYHMDNGKCQECPPGYSGDKCNIKCVYPWYGRLCGSSCSNDPNNCSRDDCHPALGCQSHGLQTSTTLNKDSQVGTSEFIQRHREETINGSGLFTNMPIGSSRKQTNHVVTRPMATIYINTSAREFQRLTLRRRGSLSGKSMTVSQPSEQEFRLLSARSHQNVDRGLVASSNSINNPPVYQDHSKIVRLSEADSMGETESVRESRNTIVYMHKRCLSVQNTDHTTSVDNPYYDEIGSNEA</sequence>
<accession>A0A8W8JUL7</accession>
<evidence type="ECO:0000313" key="2">
    <source>
        <dbReference type="EnsemblMetazoa" id="G21114.2:cds"/>
    </source>
</evidence>
<dbReference type="CDD" id="cd00064">
    <property type="entry name" value="FU"/>
    <property type="match status" value="1"/>
</dbReference>
<keyword evidence="1" id="KW-0732">Signal</keyword>
<dbReference type="AlphaFoldDB" id="A0A8W8JUL7"/>
<organism evidence="2 3">
    <name type="scientific">Magallana gigas</name>
    <name type="common">Pacific oyster</name>
    <name type="synonym">Crassostrea gigas</name>
    <dbReference type="NCBI Taxonomy" id="29159"/>
    <lineage>
        <taxon>Eukaryota</taxon>
        <taxon>Metazoa</taxon>
        <taxon>Spiralia</taxon>
        <taxon>Lophotrochozoa</taxon>
        <taxon>Mollusca</taxon>
        <taxon>Bivalvia</taxon>
        <taxon>Autobranchia</taxon>
        <taxon>Pteriomorphia</taxon>
        <taxon>Ostreida</taxon>
        <taxon>Ostreoidea</taxon>
        <taxon>Ostreidae</taxon>
        <taxon>Magallana</taxon>
    </lineage>
</organism>
<dbReference type="InterPro" id="IPR006212">
    <property type="entry name" value="Furin_repeat"/>
</dbReference>
<feature type="signal peptide" evidence="1">
    <location>
        <begin position="1"/>
        <end position="17"/>
    </location>
</feature>
<evidence type="ECO:0000313" key="3">
    <source>
        <dbReference type="Proteomes" id="UP000005408"/>
    </source>
</evidence>
<protein>
    <submittedName>
        <fullName evidence="2">Uncharacterized protein</fullName>
    </submittedName>
</protein>
<proteinExistence type="predicted"/>